<gene>
    <name evidence="3" type="ORF">PV11_09641</name>
</gene>
<feature type="region of interest" description="Disordered" evidence="1">
    <location>
        <begin position="1"/>
        <end position="66"/>
    </location>
</feature>
<feature type="compositionally biased region" description="Polar residues" evidence="1">
    <location>
        <begin position="20"/>
        <end position="30"/>
    </location>
</feature>
<evidence type="ECO:0000313" key="3">
    <source>
        <dbReference type="EMBL" id="KIV77863.1"/>
    </source>
</evidence>
<evidence type="ECO:0000259" key="2">
    <source>
        <dbReference type="Pfam" id="PF24864"/>
    </source>
</evidence>
<protein>
    <recommendedName>
        <fullName evidence="2">DUF7730 domain-containing protein</fullName>
    </recommendedName>
</protein>
<sequence>MSLPTRNRHLPYRNRRHNLRTVQQPTGQSPSLPPVPAHPSIQPRAGPKPRSNGSVPENPHSPRPCKPFPFFKLPGEIRNKIYDLVVPKTRVVISASHPQKELDQLKTQQPLEKHKRPRCRLSGKFAGEPAPKALLFTCRQMNREAVEFIYARTTFCFDRFVVINKFLNVVPKTGVRSIESLQITHMGYSEPQWMDDRVWKLRHDVKWKKTLERTKEQMTSLSRLKLDLTFFDWPCRLETSEKWARPLLHLAGDGLDWVDITLNHDRFHAVKNAATAKELENRMMTPEGKKNKIKEAKLQAILETKRKEEAQKKAAKVLTIKMPLTEKTKVSNVPLKKKGKGLEQYSWAQPSVAYC</sequence>
<dbReference type="STRING" id="1016849.A0A0D1YSE0"/>
<dbReference type="Proteomes" id="UP000053599">
    <property type="component" value="Unassembled WGS sequence"/>
</dbReference>
<dbReference type="InterPro" id="IPR056632">
    <property type="entry name" value="DUF7730"/>
</dbReference>
<organism evidence="3 4">
    <name type="scientific">Exophiala sideris</name>
    <dbReference type="NCBI Taxonomy" id="1016849"/>
    <lineage>
        <taxon>Eukaryota</taxon>
        <taxon>Fungi</taxon>
        <taxon>Dikarya</taxon>
        <taxon>Ascomycota</taxon>
        <taxon>Pezizomycotina</taxon>
        <taxon>Eurotiomycetes</taxon>
        <taxon>Chaetothyriomycetidae</taxon>
        <taxon>Chaetothyriales</taxon>
        <taxon>Herpotrichiellaceae</taxon>
        <taxon>Exophiala</taxon>
    </lineage>
</organism>
<dbReference type="PANTHER" id="PTHR38790">
    <property type="entry name" value="2EXR DOMAIN-CONTAINING PROTEIN-RELATED"/>
    <property type="match status" value="1"/>
</dbReference>
<proteinExistence type="predicted"/>
<dbReference type="OrthoDB" id="4757095at2759"/>
<feature type="compositionally biased region" description="Basic residues" evidence="1">
    <location>
        <begin position="1"/>
        <end position="19"/>
    </location>
</feature>
<name>A0A0D1YSE0_9EURO</name>
<reference evidence="3 4" key="1">
    <citation type="submission" date="2015-01" db="EMBL/GenBank/DDBJ databases">
        <title>The Genome Sequence of Exophiala sideris CBS121828.</title>
        <authorList>
            <consortium name="The Broad Institute Genomics Platform"/>
            <person name="Cuomo C."/>
            <person name="de Hoog S."/>
            <person name="Gorbushina A."/>
            <person name="Stielow B."/>
            <person name="Teixiera M."/>
            <person name="Abouelleil A."/>
            <person name="Chapman S.B."/>
            <person name="Priest M."/>
            <person name="Young S.K."/>
            <person name="Wortman J."/>
            <person name="Nusbaum C."/>
            <person name="Birren B."/>
        </authorList>
    </citation>
    <scope>NUCLEOTIDE SEQUENCE [LARGE SCALE GENOMIC DNA]</scope>
    <source>
        <strain evidence="3 4">CBS 121828</strain>
    </source>
</reference>
<dbReference type="HOGENOM" id="CLU_794538_0_0_1"/>
<feature type="domain" description="DUF7730" evidence="2">
    <location>
        <begin position="70"/>
        <end position="229"/>
    </location>
</feature>
<accession>A0A0D1YSE0</accession>
<dbReference type="EMBL" id="KN846954">
    <property type="protein sequence ID" value="KIV77863.1"/>
    <property type="molecule type" value="Genomic_DNA"/>
</dbReference>
<evidence type="ECO:0000313" key="4">
    <source>
        <dbReference type="Proteomes" id="UP000053599"/>
    </source>
</evidence>
<evidence type="ECO:0000256" key="1">
    <source>
        <dbReference type="SAM" id="MobiDB-lite"/>
    </source>
</evidence>
<dbReference type="AlphaFoldDB" id="A0A0D1YSE0"/>
<dbReference type="Pfam" id="PF24864">
    <property type="entry name" value="DUF7730"/>
    <property type="match status" value="1"/>
</dbReference>
<dbReference type="PANTHER" id="PTHR38790:SF8">
    <property type="entry name" value="F-BOX DOMAIN-CONTAINING PROTEIN"/>
    <property type="match status" value="1"/>
</dbReference>